<dbReference type="PANTHER" id="PTHR38139:SF1">
    <property type="entry name" value="NUCLEOSIDE TRANSPORTER_FEOB GTPASE GATE DOMAIN-CONTAINING PROTEIN"/>
    <property type="match status" value="1"/>
</dbReference>
<reference evidence="3 4" key="1">
    <citation type="journal article" date="2013" name="Nature">
        <title>Anaerobic oxidation of methane coupled to nitrate reduction in a novel archaeal lineage.</title>
        <authorList>
            <person name="Haroon M.F."/>
            <person name="Hu S."/>
            <person name="Shi Y."/>
            <person name="Imelfort M."/>
            <person name="Keller J."/>
            <person name="Hugenholtz P."/>
            <person name="Yuan Z."/>
            <person name="Tyson G.W."/>
        </authorList>
    </citation>
    <scope>NUCLEOTIDE SEQUENCE [LARGE SCALE GENOMIC DNA]</scope>
    <source>
        <strain evidence="3 4">ANME-2d</strain>
    </source>
</reference>
<dbReference type="Pfam" id="PF07670">
    <property type="entry name" value="Gate"/>
    <property type="match status" value="1"/>
</dbReference>
<feature type="transmembrane region" description="Helical" evidence="1">
    <location>
        <begin position="287"/>
        <end position="309"/>
    </location>
</feature>
<organism evidence="3 4">
    <name type="scientific">Candidatus Methanoperedens nitratireducens</name>
    <dbReference type="NCBI Taxonomy" id="1392998"/>
    <lineage>
        <taxon>Archaea</taxon>
        <taxon>Methanobacteriati</taxon>
        <taxon>Methanobacteriota</taxon>
        <taxon>Stenosarchaea group</taxon>
        <taxon>Methanomicrobia</taxon>
        <taxon>Methanosarcinales</taxon>
        <taxon>ANME-2 cluster</taxon>
        <taxon>Candidatus Methanoperedentaceae</taxon>
        <taxon>Candidatus Methanoperedens</taxon>
    </lineage>
</organism>
<feature type="transmembrane region" description="Helical" evidence="1">
    <location>
        <begin position="120"/>
        <end position="145"/>
    </location>
</feature>
<keyword evidence="1" id="KW-0472">Membrane</keyword>
<keyword evidence="1" id="KW-1133">Transmembrane helix</keyword>
<dbReference type="InterPro" id="IPR038880">
    <property type="entry name" value="MJ0871-like"/>
</dbReference>
<evidence type="ECO:0000256" key="1">
    <source>
        <dbReference type="SAM" id="Phobius"/>
    </source>
</evidence>
<feature type="transmembrane region" description="Helical" evidence="1">
    <location>
        <begin position="220"/>
        <end position="242"/>
    </location>
</feature>
<proteinExistence type="predicted"/>
<name>A0A062V504_9EURY</name>
<dbReference type="Proteomes" id="UP000027153">
    <property type="component" value="Unassembled WGS sequence"/>
</dbReference>
<comment type="caution">
    <text evidence="3">The sequence shown here is derived from an EMBL/GenBank/DDBJ whole genome shotgun (WGS) entry which is preliminary data.</text>
</comment>
<dbReference type="RefSeq" id="WP_048093984.1">
    <property type="nucleotide sequence ID" value="NZ_JMIY01000008.1"/>
</dbReference>
<dbReference type="EMBL" id="JMIY01000008">
    <property type="protein sequence ID" value="KCZ70450.1"/>
    <property type="molecule type" value="Genomic_DNA"/>
</dbReference>
<feature type="transmembrane region" description="Helical" evidence="1">
    <location>
        <begin position="12"/>
        <end position="36"/>
    </location>
</feature>
<dbReference type="InterPro" id="IPR011642">
    <property type="entry name" value="Gate_dom"/>
</dbReference>
<evidence type="ECO:0000259" key="2">
    <source>
        <dbReference type="Pfam" id="PF07670"/>
    </source>
</evidence>
<feature type="domain" description="Nucleoside transporter/FeoB GTPase Gate" evidence="2">
    <location>
        <begin position="14"/>
        <end position="116"/>
    </location>
</feature>
<feature type="transmembrane region" description="Helical" evidence="1">
    <location>
        <begin position="180"/>
        <end position="200"/>
    </location>
</feature>
<dbReference type="OrthoDB" id="51620at2157"/>
<protein>
    <recommendedName>
        <fullName evidence="2">Nucleoside transporter/FeoB GTPase Gate domain-containing protein</fullName>
    </recommendedName>
</protein>
<evidence type="ECO:0000313" key="3">
    <source>
        <dbReference type="EMBL" id="KCZ70450.1"/>
    </source>
</evidence>
<keyword evidence="1" id="KW-0812">Transmembrane</keyword>
<sequence>MWSDALVSAASYLAVVIPPTVIGIVLMELLIELGWIQKLSFVTAPFMHFAHLREEVGISFLASFGSPTAGNSMLAQLNKNGLIDRKETIIASLVNSFPATFIIVRDLLPVLVVLLGTTGLIYLGIVVFVGLLRTAITLVLGRILLPHDKVQAIQQEIKKKDFRTALKDALSVSWVPLRRVIPTMVVAAVIVFLLIDIGFFDMISVYLEGFPALDYIPGEGLPIIAAWFASNIGAYTIASRLLTEGIMSQKEILITLLVGRVLSSVTRLRFTIPYYMGIFTPRLGMEIMLIATLMQEGITVIIILLLALFW</sequence>
<evidence type="ECO:0000313" key="4">
    <source>
        <dbReference type="Proteomes" id="UP000027153"/>
    </source>
</evidence>
<dbReference type="PANTHER" id="PTHR38139">
    <property type="entry name" value="GATE DOMAIN-CONTAINING PROTEIN"/>
    <property type="match status" value="1"/>
</dbReference>
<dbReference type="AlphaFoldDB" id="A0A062V504"/>
<keyword evidence="4" id="KW-1185">Reference proteome</keyword>
<gene>
    <name evidence="3" type="ORF">ANME2D_03365</name>
</gene>
<accession>A0A062V504</accession>